<evidence type="ECO:0000256" key="1">
    <source>
        <dbReference type="SAM" id="MobiDB-lite"/>
    </source>
</evidence>
<dbReference type="EMBL" id="FNBI01000005">
    <property type="protein sequence ID" value="SDF73587.1"/>
    <property type="molecule type" value="Genomic_DNA"/>
</dbReference>
<evidence type="ECO:0000313" key="5">
    <source>
        <dbReference type="Proteomes" id="UP000436801"/>
    </source>
</evidence>
<dbReference type="RefSeq" id="WP_149682764.1">
    <property type="nucleotide sequence ID" value="NZ_FNBI01000005.1"/>
</dbReference>
<accession>A0A1G7NI42</accession>
<dbReference type="EMBL" id="WSUT01000005">
    <property type="protein sequence ID" value="MWC43238.1"/>
    <property type="molecule type" value="Genomic_DNA"/>
</dbReference>
<keyword evidence="4" id="KW-1185">Reference proteome</keyword>
<feature type="region of interest" description="Disordered" evidence="1">
    <location>
        <begin position="79"/>
        <end position="113"/>
    </location>
</feature>
<gene>
    <name evidence="2" type="ORF">GQR91_06120</name>
    <name evidence="3" type="ORF">SAMN05216557_105171</name>
</gene>
<dbReference type="AlphaFoldDB" id="A0A1G7NI42"/>
<evidence type="ECO:0000313" key="2">
    <source>
        <dbReference type="EMBL" id="MWC43238.1"/>
    </source>
</evidence>
<dbReference type="Proteomes" id="UP000436801">
    <property type="component" value="Unassembled WGS sequence"/>
</dbReference>
<reference evidence="3 4" key="1">
    <citation type="submission" date="2016-10" db="EMBL/GenBank/DDBJ databases">
        <authorList>
            <person name="Varghese N."/>
            <person name="Submissions S."/>
        </authorList>
    </citation>
    <scope>NUCLEOTIDE SEQUENCE [LARGE SCALE GENOMIC DNA]</scope>
    <source>
        <strain evidence="3 4">S7-754</strain>
    </source>
</reference>
<protein>
    <submittedName>
        <fullName evidence="3">Uncharacterized protein</fullName>
    </submittedName>
</protein>
<reference evidence="2 5" key="2">
    <citation type="submission" date="2019-12" db="EMBL/GenBank/DDBJ databases">
        <authorList>
            <person name="Zheng J."/>
        </authorList>
    </citation>
    <scope>NUCLEOTIDE SEQUENCE [LARGE SCALE GENOMIC DNA]</scope>
    <source>
        <strain evidence="2 5">DSM 27347</strain>
    </source>
</reference>
<name>A0A1G7NI42_9SPHN</name>
<evidence type="ECO:0000313" key="3">
    <source>
        <dbReference type="EMBL" id="SDF73587.1"/>
    </source>
</evidence>
<organism evidence="3 4">
    <name type="scientific">Sphingomonas carotinifaciens</name>
    <dbReference type="NCBI Taxonomy" id="1166323"/>
    <lineage>
        <taxon>Bacteria</taxon>
        <taxon>Pseudomonadati</taxon>
        <taxon>Pseudomonadota</taxon>
        <taxon>Alphaproteobacteria</taxon>
        <taxon>Sphingomonadales</taxon>
        <taxon>Sphingomonadaceae</taxon>
        <taxon>Sphingomonas</taxon>
    </lineage>
</organism>
<evidence type="ECO:0000313" key="4">
    <source>
        <dbReference type="Proteomes" id="UP000323502"/>
    </source>
</evidence>
<sequence length="191" mass="20632">MSQTKTSQFTHQRPVTTGTILLAEGGFGHVRRNVAPDGTTSVSIEKIDLSNAPGSVPKTIQTNDEALDRAIASGEVHVVSRPTPPAPRRTRGSNARSRASKRSNSVFLPTAGKDATMREELRGKAAVERHLRRVDAALRWARHLAGPSGVHDEASARRAMVELRAAGILISGDDLIDAGHEATSRRRKRHS</sequence>
<dbReference type="Proteomes" id="UP000323502">
    <property type="component" value="Unassembled WGS sequence"/>
</dbReference>
<feature type="compositionally biased region" description="Low complexity" evidence="1">
    <location>
        <begin position="92"/>
        <end position="105"/>
    </location>
</feature>
<proteinExistence type="predicted"/>